<protein>
    <submittedName>
        <fullName evidence="1">Uncharacterized protein</fullName>
    </submittedName>
</protein>
<sequence>MFVLLTIPIIFLIWYICRRFTPTRPDVYTPVPGEDARAVARITSVRNSAFSVASKYQRNIINTSEDRFITVAVNEIIKTNMGATYKTRLIQSLAPGEERRLGHADHVTEGKNKIYIGYEILWARFAVTPASYRKEKVMAQYAQPDILHPIHPALLKEIERRFREDGNALWT</sequence>
<accession>A0A433WP95</accession>
<gene>
    <name evidence="1" type="ORF">ECE50_006720</name>
</gene>
<dbReference type="EMBL" id="RIAR02000001">
    <property type="protein sequence ID" value="NSL86515.1"/>
    <property type="molecule type" value="Genomic_DNA"/>
</dbReference>
<keyword evidence="2" id="KW-1185">Reference proteome</keyword>
<evidence type="ECO:0000313" key="2">
    <source>
        <dbReference type="Proteomes" id="UP000281028"/>
    </source>
</evidence>
<organism evidence="1 2">
    <name type="scientific">Chitinophaga solisilvae</name>
    <dbReference type="NCBI Taxonomy" id="1233460"/>
    <lineage>
        <taxon>Bacteria</taxon>
        <taxon>Pseudomonadati</taxon>
        <taxon>Bacteroidota</taxon>
        <taxon>Chitinophagia</taxon>
        <taxon>Chitinophagales</taxon>
        <taxon>Chitinophagaceae</taxon>
        <taxon>Chitinophaga</taxon>
    </lineage>
</organism>
<dbReference type="AlphaFoldDB" id="A0A433WP95"/>
<reference evidence="1" key="1">
    <citation type="submission" date="2020-05" db="EMBL/GenBank/DDBJ databases">
        <title>Chitinophaga laudate sp. nov., isolated from a tropical peat swamp.</title>
        <authorList>
            <person name="Goh C.B.S."/>
            <person name="Lee M.S."/>
            <person name="Parimannan S."/>
            <person name="Pasbakhsh P."/>
            <person name="Yule C.M."/>
            <person name="Rajandas H."/>
            <person name="Loke S."/>
            <person name="Croft L."/>
            <person name="Tan J.B.L."/>
        </authorList>
    </citation>
    <scope>NUCLEOTIDE SEQUENCE</scope>
    <source>
        <strain evidence="1">Mgbs1</strain>
    </source>
</reference>
<proteinExistence type="predicted"/>
<dbReference type="Proteomes" id="UP000281028">
    <property type="component" value="Unassembled WGS sequence"/>
</dbReference>
<name>A0A433WP95_9BACT</name>
<dbReference type="OrthoDB" id="661091at2"/>
<evidence type="ECO:0000313" key="1">
    <source>
        <dbReference type="EMBL" id="NSL86515.1"/>
    </source>
</evidence>
<comment type="caution">
    <text evidence="1">The sequence shown here is derived from an EMBL/GenBank/DDBJ whole genome shotgun (WGS) entry which is preliminary data.</text>
</comment>